<evidence type="ECO:0000259" key="1">
    <source>
        <dbReference type="Pfam" id="PF08840"/>
    </source>
</evidence>
<dbReference type="GO" id="GO:0047617">
    <property type="term" value="F:fatty acyl-CoA hydrolase activity"/>
    <property type="evidence" value="ECO:0007669"/>
    <property type="project" value="TreeGrafter"/>
</dbReference>
<dbReference type="Pfam" id="PF08840">
    <property type="entry name" value="BAAT_C"/>
    <property type="match status" value="1"/>
</dbReference>
<keyword evidence="2" id="KW-1185">Reference proteome</keyword>
<reference evidence="3" key="1">
    <citation type="submission" date="2022-11" db="UniProtKB">
        <authorList>
            <consortium name="WormBaseParasite"/>
        </authorList>
    </citation>
    <scope>IDENTIFICATION</scope>
</reference>
<dbReference type="PANTHER" id="PTHR10824">
    <property type="entry name" value="ACYL-COENZYME A THIOESTERASE-RELATED"/>
    <property type="match status" value="1"/>
</dbReference>
<protein>
    <submittedName>
        <fullName evidence="3">BAAT/Acyl-CoA thioester hydrolase C-terminal domain-containing protein</fullName>
    </submittedName>
</protein>
<dbReference type="Proteomes" id="UP000887566">
    <property type="component" value="Unplaced"/>
</dbReference>
<organism evidence="2 3">
    <name type="scientific">Plectus sambesii</name>
    <dbReference type="NCBI Taxonomy" id="2011161"/>
    <lineage>
        <taxon>Eukaryota</taxon>
        <taxon>Metazoa</taxon>
        <taxon>Ecdysozoa</taxon>
        <taxon>Nematoda</taxon>
        <taxon>Chromadorea</taxon>
        <taxon>Plectida</taxon>
        <taxon>Plectina</taxon>
        <taxon>Plectoidea</taxon>
        <taxon>Plectidae</taxon>
        <taxon>Plectus</taxon>
    </lineage>
</organism>
<name>A0A914WMK0_9BILA</name>
<accession>A0A914WMK0</accession>
<evidence type="ECO:0000313" key="2">
    <source>
        <dbReference type="Proteomes" id="UP000887566"/>
    </source>
</evidence>
<feature type="domain" description="BAAT/Acyl-CoA thioester hydrolase C-terminal" evidence="1">
    <location>
        <begin position="60"/>
        <end position="267"/>
    </location>
</feature>
<dbReference type="AlphaFoldDB" id="A0A914WMK0"/>
<dbReference type="InterPro" id="IPR029058">
    <property type="entry name" value="AB_hydrolase_fold"/>
</dbReference>
<dbReference type="WBParaSite" id="PSAMB.scaffold4631size14011.g24778.t1">
    <property type="protein sequence ID" value="PSAMB.scaffold4631size14011.g24778.t1"/>
    <property type="gene ID" value="PSAMB.scaffold4631size14011.g24778"/>
</dbReference>
<proteinExistence type="predicted"/>
<dbReference type="SUPFAM" id="SSF53474">
    <property type="entry name" value="alpha/beta-Hydrolases"/>
    <property type="match status" value="1"/>
</dbReference>
<dbReference type="PANTHER" id="PTHR10824:SF4">
    <property type="entry name" value="ACYL-COENZYME A THIOESTERASE 1-LIKE"/>
    <property type="match status" value="1"/>
</dbReference>
<dbReference type="GO" id="GO:0006631">
    <property type="term" value="P:fatty acid metabolic process"/>
    <property type="evidence" value="ECO:0007669"/>
    <property type="project" value="TreeGrafter"/>
</dbReference>
<dbReference type="GO" id="GO:0006637">
    <property type="term" value="P:acyl-CoA metabolic process"/>
    <property type="evidence" value="ECO:0007669"/>
    <property type="project" value="TreeGrafter"/>
</dbReference>
<evidence type="ECO:0000313" key="3">
    <source>
        <dbReference type="WBParaSite" id="PSAMB.scaffold4631size14011.g24778.t1"/>
    </source>
</evidence>
<dbReference type="InterPro" id="IPR014940">
    <property type="entry name" value="BAAT_C"/>
</dbReference>
<sequence>MVVCYCLHFTGKQPAVIDIFGTGGGLMEHRAALLSSKGFAVLSLAYFDYKDLPKNMDELELNYFEEAIDWLSSLPNTSDRLGFIGTSLGASIAVLAGIHYPKLRAVVPINGFHMLDSFNPMKVNGIPFHTASGDLQHLDLKDGILRYSSFLASIPTSEETIFRIETCPKDTYWHFLTSGDDQACCSEKSARILEKRLIDAGKGDQVQVSILKNTGHLLEPPYMPHCEKSWHKHVGSYMVWGGDKYNQAKGQEDMWNKLIAFFSDKLGSPPALPPFSGAFKKSSL</sequence>
<dbReference type="Gene3D" id="3.40.50.1820">
    <property type="entry name" value="alpha/beta hydrolase"/>
    <property type="match status" value="1"/>
</dbReference>